<keyword evidence="3 9" id="KW-0645">Protease</keyword>
<accession>A0ABQ5VWH5</accession>
<keyword evidence="8 9" id="KW-0472">Membrane</keyword>
<evidence type="ECO:0000256" key="11">
    <source>
        <dbReference type="RuleBase" id="RU004181"/>
    </source>
</evidence>
<dbReference type="NCBIfam" id="TIGR00077">
    <property type="entry name" value="lspA"/>
    <property type="match status" value="1"/>
</dbReference>
<reference evidence="13" key="1">
    <citation type="journal article" date="2019" name="Int. J. Syst. Evol. Microbiol.">
        <title>The Global Catalogue of Microorganisms (GCM) 10K type strain sequencing project: providing services to taxonomists for standard genome sequencing and annotation.</title>
        <authorList>
            <consortium name="The Broad Institute Genomics Platform"/>
            <consortium name="The Broad Institute Genome Sequencing Center for Infectious Disease"/>
            <person name="Wu L."/>
            <person name="Ma J."/>
        </authorList>
    </citation>
    <scope>NUCLEOTIDE SEQUENCE [LARGE SCALE GENOMIC DNA]</scope>
    <source>
        <strain evidence="13">NBRC 110140</strain>
    </source>
</reference>
<gene>
    <name evidence="9 12" type="primary">lspA</name>
    <name evidence="12" type="ORF">GCM10007939_20480</name>
</gene>
<keyword evidence="2 9" id="KW-1003">Cell membrane</keyword>
<name>A0ABQ5VWH5_9RHOB</name>
<organism evidence="12 13">
    <name type="scientific">Amylibacter marinus</name>
    <dbReference type="NCBI Taxonomy" id="1475483"/>
    <lineage>
        <taxon>Bacteria</taxon>
        <taxon>Pseudomonadati</taxon>
        <taxon>Pseudomonadota</taxon>
        <taxon>Alphaproteobacteria</taxon>
        <taxon>Rhodobacterales</taxon>
        <taxon>Paracoccaceae</taxon>
        <taxon>Amylibacter</taxon>
    </lineage>
</organism>
<comment type="caution">
    <text evidence="9">Lacks conserved residue(s) required for the propagation of feature annotation.</text>
</comment>
<evidence type="ECO:0000256" key="3">
    <source>
        <dbReference type="ARBA" id="ARBA00022670"/>
    </source>
</evidence>
<feature type="active site" evidence="9">
    <location>
        <position position="116"/>
    </location>
</feature>
<dbReference type="Pfam" id="PF01252">
    <property type="entry name" value="Peptidase_A8"/>
    <property type="match status" value="1"/>
</dbReference>
<sequence>MRTTLFISVVFFLLDQVSKSYVLGPLNLDDVGVIEIFDPYLMFKMAWNEGINFGLFANGADTMRWVLTAFAVVVSGYLLWWSRQYSGWMACLCVGMVVGGALGNALDRVIYGAVVDFLNMSCCGIYNPYVFNLADVWVFAGIIGIILFSERFQKRA</sequence>
<evidence type="ECO:0000313" key="12">
    <source>
        <dbReference type="EMBL" id="GLQ35765.1"/>
    </source>
</evidence>
<comment type="similarity">
    <text evidence="1 9 11">Belongs to the peptidase A8 family.</text>
</comment>
<feature type="transmembrane region" description="Helical" evidence="9">
    <location>
        <begin position="87"/>
        <end position="106"/>
    </location>
</feature>
<evidence type="ECO:0000256" key="8">
    <source>
        <dbReference type="ARBA" id="ARBA00023136"/>
    </source>
</evidence>
<dbReference type="EC" id="3.4.23.36" evidence="9"/>
<dbReference type="InterPro" id="IPR001872">
    <property type="entry name" value="Peptidase_A8"/>
</dbReference>
<protein>
    <recommendedName>
        <fullName evidence="9">Lipoprotein signal peptidase</fullName>
        <ecNumber evidence="9">3.4.23.36</ecNumber>
    </recommendedName>
    <alternativeName>
        <fullName evidence="9">Prolipoprotein signal peptidase</fullName>
    </alternativeName>
    <alternativeName>
        <fullName evidence="9">Signal peptidase II</fullName>
        <shortName evidence="9">SPase II</shortName>
    </alternativeName>
</protein>
<comment type="subcellular location">
    <subcellularLocation>
        <location evidence="9">Cell membrane</location>
        <topology evidence="9">Multi-pass membrane protein</topology>
    </subcellularLocation>
</comment>
<dbReference type="PANTHER" id="PTHR33695">
    <property type="entry name" value="LIPOPROTEIN SIGNAL PEPTIDASE"/>
    <property type="match status" value="1"/>
</dbReference>
<evidence type="ECO:0000256" key="2">
    <source>
        <dbReference type="ARBA" id="ARBA00022475"/>
    </source>
</evidence>
<comment type="pathway">
    <text evidence="9">Protein modification; lipoprotein biosynthesis (signal peptide cleavage).</text>
</comment>
<feature type="active site" evidence="9">
    <location>
        <position position="135"/>
    </location>
</feature>
<evidence type="ECO:0000256" key="1">
    <source>
        <dbReference type="ARBA" id="ARBA00006139"/>
    </source>
</evidence>
<evidence type="ECO:0000256" key="10">
    <source>
        <dbReference type="RuleBase" id="RU000594"/>
    </source>
</evidence>
<keyword evidence="6 9" id="KW-0378">Hydrolase</keyword>
<keyword evidence="13" id="KW-1185">Reference proteome</keyword>
<dbReference type="PRINTS" id="PR00781">
    <property type="entry name" value="LIPOSIGPTASE"/>
</dbReference>
<dbReference type="RefSeq" id="WP_284378638.1">
    <property type="nucleotide sequence ID" value="NZ_BSNN01000004.1"/>
</dbReference>
<keyword evidence="12" id="KW-0449">Lipoprotein</keyword>
<evidence type="ECO:0000256" key="9">
    <source>
        <dbReference type="HAMAP-Rule" id="MF_00161"/>
    </source>
</evidence>
<evidence type="ECO:0000256" key="5">
    <source>
        <dbReference type="ARBA" id="ARBA00022750"/>
    </source>
</evidence>
<dbReference type="HAMAP" id="MF_00161">
    <property type="entry name" value="LspA"/>
    <property type="match status" value="1"/>
</dbReference>
<keyword evidence="5 9" id="KW-0064">Aspartyl protease</keyword>
<evidence type="ECO:0000256" key="6">
    <source>
        <dbReference type="ARBA" id="ARBA00022801"/>
    </source>
</evidence>
<proteinExistence type="inferred from homology"/>
<keyword evidence="4 9" id="KW-0812">Transmembrane</keyword>
<feature type="transmembrane region" description="Helical" evidence="9">
    <location>
        <begin position="126"/>
        <end position="148"/>
    </location>
</feature>
<dbReference type="Proteomes" id="UP001156694">
    <property type="component" value="Unassembled WGS sequence"/>
</dbReference>
<dbReference type="PANTHER" id="PTHR33695:SF1">
    <property type="entry name" value="LIPOPROTEIN SIGNAL PEPTIDASE"/>
    <property type="match status" value="1"/>
</dbReference>
<evidence type="ECO:0000256" key="7">
    <source>
        <dbReference type="ARBA" id="ARBA00022989"/>
    </source>
</evidence>
<evidence type="ECO:0000256" key="4">
    <source>
        <dbReference type="ARBA" id="ARBA00022692"/>
    </source>
</evidence>
<comment type="function">
    <text evidence="9 10">This protein specifically catalyzes the removal of signal peptides from prolipoproteins.</text>
</comment>
<keyword evidence="7 9" id="KW-1133">Transmembrane helix</keyword>
<dbReference type="PROSITE" id="PS00855">
    <property type="entry name" value="SPASE_II"/>
    <property type="match status" value="1"/>
</dbReference>
<evidence type="ECO:0000313" key="13">
    <source>
        <dbReference type="Proteomes" id="UP001156694"/>
    </source>
</evidence>
<dbReference type="EMBL" id="BSNN01000004">
    <property type="protein sequence ID" value="GLQ35765.1"/>
    <property type="molecule type" value="Genomic_DNA"/>
</dbReference>
<comment type="catalytic activity">
    <reaction evidence="9 10">
        <text>Release of signal peptides from bacterial membrane prolipoproteins. Hydrolyzes -Xaa-Yaa-Zaa-|-(S,diacylglyceryl)Cys-, in which Xaa is hydrophobic (preferably Leu), and Yaa (Ala or Ser) and Zaa (Gly or Ala) have small, neutral side chains.</text>
        <dbReference type="EC" id="3.4.23.36"/>
    </reaction>
</comment>
<comment type="caution">
    <text evidence="12">The sequence shown here is derived from an EMBL/GenBank/DDBJ whole genome shotgun (WGS) entry which is preliminary data.</text>
</comment>
<feature type="transmembrane region" description="Helical" evidence="9">
    <location>
        <begin position="62"/>
        <end position="80"/>
    </location>
</feature>